<comment type="cofactor">
    <cofactor evidence="6">
        <name>Zn(2+)</name>
        <dbReference type="ChEBI" id="CHEBI:29105"/>
    </cofactor>
</comment>
<comment type="subcellular location">
    <subcellularLocation>
        <location evidence="6">Cell membrane</location>
        <topology evidence="6">Peripheral membrane protein</topology>
    </subcellularLocation>
</comment>
<keyword evidence="7" id="KW-0175">Coiled coil</keyword>
<gene>
    <name evidence="6" type="primary">dabA</name>
    <name evidence="9" type="ORF">J2S06_002751</name>
</gene>
<reference evidence="9 10" key="1">
    <citation type="submission" date="2023-07" db="EMBL/GenBank/DDBJ databases">
        <title>Genomic Encyclopedia of Type Strains, Phase IV (KMG-IV): sequencing the most valuable type-strain genomes for metagenomic binning, comparative biology and taxonomic classification.</title>
        <authorList>
            <person name="Goeker M."/>
        </authorList>
    </citation>
    <scope>NUCLEOTIDE SEQUENCE [LARGE SCALE GENOMIC DNA]</scope>
    <source>
        <strain evidence="9 10">DSM 19092</strain>
    </source>
</reference>
<dbReference type="PANTHER" id="PTHR38344">
    <property type="entry name" value="UPF0753 PROTEIN AQ_863"/>
    <property type="match status" value="1"/>
</dbReference>
<name>A0ABT9VRM9_9BACI</name>
<keyword evidence="2 6" id="KW-1003">Cell membrane</keyword>
<dbReference type="Proteomes" id="UP001225646">
    <property type="component" value="Unassembled WGS sequence"/>
</dbReference>
<feature type="binding site" evidence="6">
    <location>
        <position position="392"/>
    </location>
    <ligand>
        <name>Zn(2+)</name>
        <dbReference type="ChEBI" id="CHEBI:29105"/>
    </ligand>
</feature>
<feature type="coiled-coil region" evidence="7">
    <location>
        <begin position="652"/>
        <end position="679"/>
    </location>
</feature>
<keyword evidence="5 6" id="KW-0472">Membrane</keyword>
<dbReference type="Pfam" id="PF10070">
    <property type="entry name" value="DabA"/>
    <property type="match status" value="1"/>
</dbReference>
<dbReference type="EMBL" id="JAUSTR010000020">
    <property type="protein sequence ID" value="MDQ0163645.1"/>
    <property type="molecule type" value="Genomic_DNA"/>
</dbReference>
<comment type="subunit">
    <text evidence="6">Forms a complex with DabB.</text>
</comment>
<proteinExistence type="inferred from homology"/>
<evidence type="ECO:0000256" key="6">
    <source>
        <dbReference type="HAMAP-Rule" id="MF_01871"/>
    </source>
</evidence>
<keyword evidence="3 6" id="KW-0479">Metal-binding</keyword>
<keyword evidence="1 6" id="KW-0813">Transport</keyword>
<evidence type="ECO:0000313" key="10">
    <source>
        <dbReference type="Proteomes" id="UP001225646"/>
    </source>
</evidence>
<evidence type="ECO:0000313" key="9">
    <source>
        <dbReference type="EMBL" id="MDQ0163645.1"/>
    </source>
</evidence>
<feature type="binding site" evidence="6">
    <location>
        <position position="590"/>
    </location>
    <ligand>
        <name>Zn(2+)</name>
        <dbReference type="ChEBI" id="CHEBI:29105"/>
    </ligand>
</feature>
<evidence type="ECO:0000256" key="4">
    <source>
        <dbReference type="ARBA" id="ARBA00022833"/>
    </source>
</evidence>
<evidence type="ECO:0000256" key="2">
    <source>
        <dbReference type="ARBA" id="ARBA00022475"/>
    </source>
</evidence>
<dbReference type="HAMAP" id="MF_01871">
    <property type="entry name" value="DabA"/>
    <property type="match status" value="1"/>
</dbReference>
<evidence type="ECO:0000256" key="1">
    <source>
        <dbReference type="ARBA" id="ARBA00022448"/>
    </source>
</evidence>
<feature type="binding site" evidence="6">
    <location>
        <position position="575"/>
    </location>
    <ligand>
        <name>Zn(2+)</name>
        <dbReference type="ChEBI" id="CHEBI:29105"/>
    </ligand>
</feature>
<evidence type="ECO:0000256" key="7">
    <source>
        <dbReference type="SAM" id="Coils"/>
    </source>
</evidence>
<comment type="caution">
    <text evidence="9">The sequence shown here is derived from an EMBL/GenBank/DDBJ whole genome shotgun (WGS) entry which is preliminary data.</text>
</comment>
<feature type="region of interest" description="Disordered" evidence="8">
    <location>
        <begin position="516"/>
        <end position="540"/>
    </location>
</feature>
<dbReference type="PANTHER" id="PTHR38344:SF1">
    <property type="entry name" value="INORGANIC CARBON TRANSPORTER SUBUNIT DABA-RELATED"/>
    <property type="match status" value="1"/>
</dbReference>
<accession>A0ABT9VRM9</accession>
<feature type="compositionally biased region" description="Basic and acidic residues" evidence="8">
    <location>
        <begin position="516"/>
        <end position="535"/>
    </location>
</feature>
<evidence type="ECO:0000256" key="5">
    <source>
        <dbReference type="ARBA" id="ARBA00023136"/>
    </source>
</evidence>
<keyword evidence="4 6" id="KW-0862">Zinc</keyword>
<dbReference type="InterPro" id="IPR018752">
    <property type="entry name" value="DabA"/>
</dbReference>
<protein>
    <recommendedName>
        <fullName evidence="6">Probable inorganic carbon transporter subunit DabA</fullName>
    </recommendedName>
</protein>
<feature type="binding site" evidence="6">
    <location>
        <position position="394"/>
    </location>
    <ligand>
        <name>Zn(2+)</name>
        <dbReference type="ChEBI" id="CHEBI:29105"/>
    </ligand>
</feature>
<evidence type="ECO:0000256" key="3">
    <source>
        <dbReference type="ARBA" id="ARBA00022723"/>
    </source>
</evidence>
<organism evidence="9 10">
    <name type="scientific">Aeribacillus alveayuensis</name>
    <dbReference type="NCBI Taxonomy" id="279215"/>
    <lineage>
        <taxon>Bacteria</taxon>
        <taxon>Bacillati</taxon>
        <taxon>Bacillota</taxon>
        <taxon>Bacilli</taxon>
        <taxon>Bacillales</taxon>
        <taxon>Bacillaceae</taxon>
        <taxon>Aeribacillus</taxon>
    </lineage>
</organism>
<dbReference type="RefSeq" id="WP_419152652.1">
    <property type="nucleotide sequence ID" value="NZ_JAUSTR010000020.1"/>
</dbReference>
<keyword evidence="10" id="KW-1185">Reference proteome</keyword>
<sequence>MSKTTVITLERLKEQCKRKKEEAFYSIHELVEQASEAIAPLWPISTFIARHPWMELEHMPFIEVAEHFQQSQKVNLFPTMPVVKKALAKGEIHSSFVEKKLKNWLSGQYLLVHRNKAEQLCHALLWNDSVPYEWLDSLELHTLAAEITELIGSLHSKVEKPISVHIKQLGERLDQQMIKWCKLYLDEKQAAWAMPLREQGFYSAWQQLVKNDPALSKRERKRLADWPKDAKEALLHSLSLLNIDDKKMKDYLESHLLALPGWAGMLKWRSKQTGEGVQLLVDYLAIRLSLEWVFAAPYLPLDQKKMTDPSSILPLLAAWIHWGGMSVDEWRQLPVYEMKFRLVFADRFWRINRHHLWLEAWEETYESQLKEKIASRPNVGQPERTAVQLLFCIDVRSEPFRRYLEQSGPFETYGCAGFFGLPIRTRELDSHYTHPSCPVIVEPQHEIYESSAQDRVAEYRRRLNVFQFIGDTFKKMKKHALASLLLPEMSGPWLGLHTIARSAAPGWTGHVIQHAEKTAERKPPTKLSLHHEESSSKSGLSIGLTTDEQVQYVKQLLTNIGLTSSFAPLVVVCGHESTTTNNPYASSLDCGACGGTAGAFNARVFASLCNLKEVRKGLEKEGIVIPDETVFVAAEHITTVDELYFLDMPTLSKAAEQSLNLLESKLKEVSRKANAERLKKLPHTGKYKNPIKEANRRSVDWSEIRPEWGLAGNAAFFIGRRSLTKHCQLDGKVFLHSYDWRKDYSGEALENIVSGPATVGQWINLQYYASTVAPHYYGSGSKTTQTVTGGLGVMQGNGSDLLSGLPWQSVASSDWELFHSPLRLLLIIEAPHFYIERLLQHNPLFRQKVKNGWLRLSSIEPDTRKWIKWDPSMI</sequence>
<comment type="similarity">
    <text evidence="6">Belongs to the inorganic carbon transporter (TC 9.A.2) DabA family.</text>
</comment>
<evidence type="ECO:0000256" key="8">
    <source>
        <dbReference type="SAM" id="MobiDB-lite"/>
    </source>
</evidence>
<comment type="function">
    <text evidence="6">Part of an energy-coupled inorganic carbon pump.</text>
</comment>